<dbReference type="eggNOG" id="ENOG503037A">
    <property type="taxonomic scope" value="Bacteria"/>
</dbReference>
<dbReference type="Proteomes" id="UP000012047">
    <property type="component" value="Unassembled WGS sequence"/>
</dbReference>
<name>D0SGU1_ACIJO</name>
<reference evidence="2" key="1">
    <citation type="journal article" date="2012" name="PLoS ONE">
        <title>The success of Acinetobacter species; genetic, metabolic and virulence attributes.</title>
        <authorList>
            <person name="Peleg A.Y."/>
            <person name="de Breij A."/>
            <person name="Adams M.D."/>
            <person name="Cerqueira G.M."/>
            <person name="Mocali S."/>
            <person name="Galardini M."/>
            <person name="Nibbering P.H."/>
            <person name="Earl A.M."/>
            <person name="Ward D.V."/>
            <person name="Paterson D.L."/>
            <person name="Seifert H."/>
            <person name="Dijkshoorn L."/>
        </authorList>
    </citation>
    <scope>NUCLEOTIDE SEQUENCE [LARGE SCALE GENOMIC DNA]</scope>
    <source>
        <strain evidence="2">SH046</strain>
    </source>
</reference>
<dbReference type="EMBL" id="GG704974">
    <property type="protein sequence ID" value="EEY94797.1"/>
    <property type="molecule type" value="Genomic_DNA"/>
</dbReference>
<protein>
    <submittedName>
        <fullName evidence="1">Uncharacterized protein</fullName>
    </submittedName>
</protein>
<dbReference type="RefSeq" id="WP_004895506.1">
    <property type="nucleotide sequence ID" value="NZ_GG704974.1"/>
</dbReference>
<dbReference type="HOGENOM" id="CLU_2257568_0_0_6"/>
<gene>
    <name evidence="1" type="ORF">HMPREF0016_03064</name>
</gene>
<sequence>MGNWIANKLIEHDASREIHVFKKFKEGAKQVTYGTFSRTLGTDLLDMVRNKMNYVKDKRSGLTISADEEVKIYRGYYDQKLALVIENNKNRMVFTYEAGHFGG</sequence>
<proteinExistence type="predicted"/>
<dbReference type="AlphaFoldDB" id="D0SGU1"/>
<accession>D0SGU1</accession>
<evidence type="ECO:0000313" key="1">
    <source>
        <dbReference type="EMBL" id="EEY94797.1"/>
    </source>
</evidence>
<evidence type="ECO:0000313" key="2">
    <source>
        <dbReference type="Proteomes" id="UP000012047"/>
    </source>
</evidence>
<organism evidence="1 2">
    <name type="scientific">Acinetobacter johnsonii SH046</name>
    <dbReference type="NCBI Taxonomy" id="575586"/>
    <lineage>
        <taxon>Bacteria</taxon>
        <taxon>Pseudomonadati</taxon>
        <taxon>Pseudomonadota</taxon>
        <taxon>Gammaproteobacteria</taxon>
        <taxon>Moraxellales</taxon>
        <taxon>Moraxellaceae</taxon>
        <taxon>Acinetobacter</taxon>
    </lineage>
</organism>